<comment type="caution">
    <text evidence="1">The sequence shown here is derived from an EMBL/GenBank/DDBJ whole genome shotgun (WGS) entry which is preliminary data.</text>
</comment>
<dbReference type="EMBL" id="JARKNE010000001">
    <property type="protein sequence ID" value="KAK5845685.1"/>
    <property type="molecule type" value="Genomic_DNA"/>
</dbReference>
<evidence type="ECO:0000313" key="1">
    <source>
        <dbReference type="EMBL" id="KAK5845685.1"/>
    </source>
</evidence>
<name>A0ABR0R271_GOSAR</name>
<accession>A0ABR0R271</accession>
<sequence length="69" mass="8100">MVLNQDMTKDMCNSMKQKYQGSARVNHAYLQALHKEFEAPHMKEGEYVNEYFSQTLTIANKMKENGRQN</sequence>
<dbReference type="PANTHER" id="PTHR35317">
    <property type="entry name" value="OS04G0629600 PROTEIN"/>
    <property type="match status" value="1"/>
</dbReference>
<dbReference type="Proteomes" id="UP001358586">
    <property type="component" value="Chromosome 1"/>
</dbReference>
<proteinExistence type="predicted"/>
<evidence type="ECO:0000313" key="2">
    <source>
        <dbReference type="Proteomes" id="UP001358586"/>
    </source>
</evidence>
<gene>
    <name evidence="1" type="ORF">PVK06_001893</name>
</gene>
<keyword evidence="2" id="KW-1185">Reference proteome</keyword>
<protein>
    <submittedName>
        <fullName evidence="1">Uncharacterized protein</fullName>
    </submittedName>
</protein>
<organism evidence="1 2">
    <name type="scientific">Gossypium arboreum</name>
    <name type="common">Tree cotton</name>
    <name type="synonym">Gossypium nanking</name>
    <dbReference type="NCBI Taxonomy" id="29729"/>
    <lineage>
        <taxon>Eukaryota</taxon>
        <taxon>Viridiplantae</taxon>
        <taxon>Streptophyta</taxon>
        <taxon>Embryophyta</taxon>
        <taxon>Tracheophyta</taxon>
        <taxon>Spermatophyta</taxon>
        <taxon>Magnoliopsida</taxon>
        <taxon>eudicotyledons</taxon>
        <taxon>Gunneridae</taxon>
        <taxon>Pentapetalae</taxon>
        <taxon>rosids</taxon>
        <taxon>malvids</taxon>
        <taxon>Malvales</taxon>
        <taxon>Malvaceae</taxon>
        <taxon>Malvoideae</taxon>
        <taxon>Gossypium</taxon>
    </lineage>
</organism>
<dbReference type="PANTHER" id="PTHR35317:SF34">
    <property type="match status" value="1"/>
</dbReference>
<reference evidence="1 2" key="1">
    <citation type="submission" date="2023-03" db="EMBL/GenBank/DDBJ databases">
        <title>WGS of Gossypium arboreum.</title>
        <authorList>
            <person name="Yu D."/>
        </authorList>
    </citation>
    <scope>NUCLEOTIDE SEQUENCE [LARGE SCALE GENOMIC DNA]</scope>
    <source>
        <tissue evidence="1">Leaf</tissue>
    </source>
</reference>